<evidence type="ECO:0000313" key="2">
    <source>
        <dbReference type="Proteomes" id="UP000060787"/>
    </source>
</evidence>
<gene>
    <name evidence="1" type="ORF">LA76x_2705</name>
</gene>
<dbReference type="STRING" id="84531.LA76x_2705"/>
<dbReference type="EMBL" id="CP011129">
    <property type="protein sequence ID" value="ALN80835.1"/>
    <property type="molecule type" value="Genomic_DNA"/>
</dbReference>
<organism evidence="1 2">
    <name type="scientific">Lysobacter antibioticus</name>
    <dbReference type="NCBI Taxonomy" id="84531"/>
    <lineage>
        <taxon>Bacteria</taxon>
        <taxon>Pseudomonadati</taxon>
        <taxon>Pseudomonadota</taxon>
        <taxon>Gammaproteobacteria</taxon>
        <taxon>Lysobacterales</taxon>
        <taxon>Lysobacteraceae</taxon>
        <taxon>Lysobacter</taxon>
    </lineage>
</organism>
<name>A0A0S2E0J5_LYSAN</name>
<dbReference type="PATRIC" id="fig|84531.7.peg.3453"/>
<dbReference type="KEGG" id="lab:LA76x_2705"/>
<dbReference type="AlphaFoldDB" id="A0A0S2E0J5"/>
<sequence length="74" mass="8467">MRANPHACDTAEGIHRWWFGSEHEVAMDELQEALDWMKRCGVIEETVAADGRRRYRRLAGDALLGALLTQRRGD</sequence>
<keyword evidence="2" id="KW-1185">Reference proteome</keyword>
<dbReference type="Proteomes" id="UP000060787">
    <property type="component" value="Chromosome"/>
</dbReference>
<accession>A0A0S2E0J5</accession>
<proteinExistence type="predicted"/>
<reference evidence="1 2" key="1">
    <citation type="journal article" date="2015" name="BMC Genomics">
        <title>Comparative genomics and metabolic profiling of the genus Lysobacter.</title>
        <authorList>
            <person name="de Bruijn I."/>
            <person name="Cheng X."/>
            <person name="de Jager V."/>
            <person name="Exposito R.G."/>
            <person name="Watrous J."/>
            <person name="Patel N."/>
            <person name="Postma J."/>
            <person name="Dorrestein P.C."/>
            <person name="Kobayashi D."/>
            <person name="Raaijmakers J.M."/>
        </authorList>
    </citation>
    <scope>NUCLEOTIDE SEQUENCE [LARGE SCALE GENOMIC DNA]</scope>
    <source>
        <strain evidence="1 2">76</strain>
    </source>
</reference>
<evidence type="ECO:0000313" key="1">
    <source>
        <dbReference type="EMBL" id="ALN80835.1"/>
    </source>
</evidence>
<dbReference type="KEGG" id="laq:GLA29479_3531"/>
<protein>
    <submittedName>
        <fullName evidence="1">Uncharacterized protein</fullName>
    </submittedName>
</protein>